<reference evidence="4" key="2">
    <citation type="submission" date="2025-09" db="UniProtKB">
        <authorList>
            <consortium name="Ensembl"/>
        </authorList>
    </citation>
    <scope>IDENTIFICATION</scope>
</reference>
<dbReference type="PROSITE" id="PS50005">
    <property type="entry name" value="TPR"/>
    <property type="match status" value="1"/>
</dbReference>
<dbReference type="GO" id="GO:0005813">
    <property type="term" value="C:centrosome"/>
    <property type="evidence" value="ECO:0007669"/>
    <property type="project" value="TreeGrafter"/>
</dbReference>
<keyword evidence="1" id="KW-0677">Repeat</keyword>
<evidence type="ECO:0000256" key="3">
    <source>
        <dbReference type="PROSITE-ProRule" id="PRU00339"/>
    </source>
</evidence>
<accession>A0A8D0E8E1</accession>
<dbReference type="PANTHER" id="PTHR46540">
    <property type="entry name" value="TETRATRICOPEPTIDE REPEAT PROTEIN 12"/>
    <property type="match status" value="1"/>
</dbReference>
<evidence type="ECO:0000256" key="2">
    <source>
        <dbReference type="ARBA" id="ARBA00022803"/>
    </source>
</evidence>
<dbReference type="GeneTree" id="ENSGT00940000164257"/>
<dbReference type="SMART" id="SM00028">
    <property type="entry name" value="TPR"/>
    <property type="match status" value="2"/>
</dbReference>
<reference evidence="4" key="1">
    <citation type="submission" date="2025-08" db="UniProtKB">
        <authorList>
            <consortium name="Ensembl"/>
        </authorList>
    </citation>
    <scope>IDENTIFICATION</scope>
</reference>
<organism evidence="4 5">
    <name type="scientific">Salvator merianae</name>
    <name type="common">Argentine black and white tegu</name>
    <name type="synonym">Tupinambis merianae</name>
    <dbReference type="NCBI Taxonomy" id="96440"/>
    <lineage>
        <taxon>Eukaryota</taxon>
        <taxon>Metazoa</taxon>
        <taxon>Chordata</taxon>
        <taxon>Craniata</taxon>
        <taxon>Vertebrata</taxon>
        <taxon>Euteleostomi</taxon>
        <taxon>Lepidosauria</taxon>
        <taxon>Squamata</taxon>
        <taxon>Bifurcata</taxon>
        <taxon>Unidentata</taxon>
        <taxon>Episquamata</taxon>
        <taxon>Laterata</taxon>
        <taxon>Teiioidea</taxon>
        <taxon>Teiidae</taxon>
        <taxon>Salvator</taxon>
    </lineage>
</organism>
<protein>
    <recommendedName>
        <fullName evidence="6">Tetratricopeptide repeat protein 12</fullName>
    </recommendedName>
</protein>
<evidence type="ECO:0000313" key="5">
    <source>
        <dbReference type="Proteomes" id="UP000694421"/>
    </source>
</evidence>
<dbReference type="InterPro" id="IPR016024">
    <property type="entry name" value="ARM-type_fold"/>
</dbReference>
<name>A0A8D0E8E1_SALMN</name>
<dbReference type="InterPro" id="IPR013105">
    <property type="entry name" value="TPR_2"/>
</dbReference>
<dbReference type="GO" id="GO:0070286">
    <property type="term" value="P:axonemal dynein complex assembly"/>
    <property type="evidence" value="ECO:0007669"/>
    <property type="project" value="TreeGrafter"/>
</dbReference>
<dbReference type="InterPro" id="IPR043195">
    <property type="entry name" value="TTC12"/>
</dbReference>
<sequence>MKMNHKNITFEVKMSSRQDEQDFQKFLRDVDEITNLIQGLNSTDVTVQEKAMAETEKRLVSTAAYGEDGCKYKVDRTLINTETSTLPDQDGVMNPESFMAAVEKDAKQRARKRKENEALANALKQEGNDAFSKGDYEMAIQKYTEGLKKQKDMQVLYTNRAQCDEKCIKALFHMGKAYLAQKEYIKSRECYQKILEFDPQKEKLCKGCLNEVDLEEKKQCEEEKALRELESGKHSAVSVNELLQKLNKPDENILYYAGGIRLLTDLIRDGNEQIVFRTNNGFSIISDHEVIRPVFCAKTESSAEVELVLSLLFLWQEVCKGNEENQRLLLTHPDVNLQLPTLLVSEVPEIQEHCLALLCLFAETDYGRNLLIRHLDTTKWLQIFLSFIKYFDNRAKQAMNILTNLIMDDKFKVQCRIKLSTGTLPVFMELLDSVKIVDEFALAQGIAIMGDLCSDVVIQMQIAESQECWQTCLNFVDKCWNEIKITRYSECLHALLGLLMNLSVEPNLIIQDLAVDIAGKCISLFGSKDGRIVTRAIGLLSRVLPADPAVVEESVKQGVVNKLIKFLKVGGETTTGYAMKTLAVCAESSQQAQQQIVKSDKKCKLLLKLLCSPNELVAGNAAFCLGKCLEVPGEATNMLDTDVVKVLLKVAGGDAQRNSVQENAAIALGKLCTADARHISRLRELNGMAILKSSMKYVQES</sequence>
<dbReference type="InterPro" id="IPR019734">
    <property type="entry name" value="TPR_rpt"/>
</dbReference>
<dbReference type="Gene3D" id="1.25.10.10">
    <property type="entry name" value="Leucine-rich Repeat Variant"/>
    <property type="match status" value="2"/>
</dbReference>
<dbReference type="InterPro" id="IPR011990">
    <property type="entry name" value="TPR-like_helical_dom_sf"/>
</dbReference>
<dbReference type="Ensembl" id="ENSSMRT00000032269.1">
    <property type="protein sequence ID" value="ENSSMRP00000027637.1"/>
    <property type="gene ID" value="ENSSMRG00000021314.1"/>
</dbReference>
<keyword evidence="5" id="KW-1185">Reference proteome</keyword>
<dbReference type="Gene3D" id="1.25.40.10">
    <property type="entry name" value="Tetratricopeptide repeat domain"/>
    <property type="match status" value="2"/>
</dbReference>
<evidence type="ECO:0008006" key="6">
    <source>
        <dbReference type="Google" id="ProtNLM"/>
    </source>
</evidence>
<proteinExistence type="predicted"/>
<evidence type="ECO:0000256" key="1">
    <source>
        <dbReference type="ARBA" id="ARBA00022737"/>
    </source>
</evidence>
<dbReference type="GO" id="GO:0007288">
    <property type="term" value="P:sperm axoneme assembly"/>
    <property type="evidence" value="ECO:0007669"/>
    <property type="project" value="TreeGrafter"/>
</dbReference>
<dbReference type="InterPro" id="IPR011989">
    <property type="entry name" value="ARM-like"/>
</dbReference>
<dbReference type="Pfam" id="PF07719">
    <property type="entry name" value="TPR_2"/>
    <property type="match status" value="1"/>
</dbReference>
<dbReference type="OMA" id="AVQQNCA"/>
<dbReference type="SUPFAM" id="SSF48371">
    <property type="entry name" value="ARM repeat"/>
    <property type="match status" value="1"/>
</dbReference>
<dbReference type="GO" id="GO:0005737">
    <property type="term" value="C:cytoplasm"/>
    <property type="evidence" value="ECO:0007669"/>
    <property type="project" value="TreeGrafter"/>
</dbReference>
<dbReference type="Proteomes" id="UP000694421">
    <property type="component" value="Unplaced"/>
</dbReference>
<feature type="repeat" description="TPR" evidence="3">
    <location>
        <begin position="168"/>
        <end position="201"/>
    </location>
</feature>
<dbReference type="AlphaFoldDB" id="A0A8D0E8E1"/>
<keyword evidence="2 3" id="KW-0802">TPR repeat</keyword>
<evidence type="ECO:0000313" key="4">
    <source>
        <dbReference type="Ensembl" id="ENSSMRP00000027637.1"/>
    </source>
</evidence>
<dbReference type="PANTHER" id="PTHR46540:SF1">
    <property type="entry name" value="TETRATRICOPEPTIDE REPEAT PROTEIN 12"/>
    <property type="match status" value="1"/>
</dbReference>
<dbReference type="SUPFAM" id="SSF48452">
    <property type="entry name" value="TPR-like"/>
    <property type="match status" value="1"/>
</dbReference>